<name>A0ABP0CPQ8_9PEZI</name>
<accession>A0ABP0CPQ8</accession>
<keyword evidence="1" id="KW-0808">Transferase</keyword>
<evidence type="ECO:0000256" key="1">
    <source>
        <dbReference type="ARBA" id="ARBA00022679"/>
    </source>
</evidence>
<dbReference type="Gene3D" id="3.40.50.11350">
    <property type="match status" value="1"/>
</dbReference>
<dbReference type="CDD" id="cd11296">
    <property type="entry name" value="O-FucT_like"/>
    <property type="match status" value="1"/>
</dbReference>
<evidence type="ECO:0000256" key="2">
    <source>
        <dbReference type="ARBA" id="ARBA00023253"/>
    </source>
</evidence>
<organism evidence="4 5">
    <name type="scientific">Sporothrix eucalyptigena</name>
    <dbReference type="NCBI Taxonomy" id="1812306"/>
    <lineage>
        <taxon>Eukaryota</taxon>
        <taxon>Fungi</taxon>
        <taxon>Dikarya</taxon>
        <taxon>Ascomycota</taxon>
        <taxon>Pezizomycotina</taxon>
        <taxon>Sordariomycetes</taxon>
        <taxon>Sordariomycetidae</taxon>
        <taxon>Ophiostomatales</taxon>
        <taxon>Ophiostomataceae</taxon>
        <taxon>Sporothrix</taxon>
    </lineage>
</organism>
<evidence type="ECO:0000256" key="3">
    <source>
        <dbReference type="ARBA" id="ARBA00023277"/>
    </source>
</evidence>
<sequence>MIAKDVRERLAIILPLTFAFFLAWSFRLFGFRDAVLSVLTGTAPANVIPSPVSEAAFIQQAVLVEFPAPIDYSPIQEVCGRTPFRPGLVFTCEGQHGGIGMLRNQMLKCIRYAIHGGGALVVPSIALRNSKDLKDIETAIEMPLEYLLERETFKKYLTAGCPQMKIYDHVEDVPFYSQRQGQPLQLLGDQFEPDHPRTGLRHPRAWRQNFDGWLAKQDIHLQSERPVHIQMEQSFLEYPVRDDGDAFVHEFGKILSFRKDTRELAAKVLYELRTRFDLPIDPAVAINPGAYYGAHLRLESDAIWAWPPSEWRFSRMHDQFEEQYRNVKRTGLRTVYVASGNQTVVYMFADYLAKKLGSDVRVVTKQDLLQPDDMQRLAAMTFDQQALVDFMVMFKASAFMGVAHSSFPWNVALRRHELSRYAAYANEGSDLLRDEYSIIMGMAADYPYVDSFVTSIWP</sequence>
<proteinExistence type="predicted"/>
<dbReference type="EMBL" id="CAWUHD010000130">
    <property type="protein sequence ID" value="CAK7234070.1"/>
    <property type="molecule type" value="Genomic_DNA"/>
</dbReference>
<keyword evidence="2" id="KW-0294">Fucose metabolism</keyword>
<keyword evidence="3" id="KW-0119">Carbohydrate metabolism</keyword>
<comment type="caution">
    <text evidence="4">The sequence shown here is derived from an EMBL/GenBank/DDBJ whole genome shotgun (WGS) entry which is preliminary data.</text>
</comment>
<reference evidence="4 5" key="1">
    <citation type="submission" date="2024-01" db="EMBL/GenBank/DDBJ databases">
        <authorList>
            <person name="Allen C."/>
            <person name="Tagirdzhanova G."/>
        </authorList>
    </citation>
    <scope>NUCLEOTIDE SEQUENCE [LARGE SCALE GENOMIC DNA]</scope>
</reference>
<evidence type="ECO:0008006" key="6">
    <source>
        <dbReference type="Google" id="ProtNLM"/>
    </source>
</evidence>
<protein>
    <recommendedName>
        <fullName evidence="6">Alternative oxidase</fullName>
    </recommendedName>
</protein>
<dbReference type="InterPro" id="IPR019378">
    <property type="entry name" value="GDP-Fuc_O-FucTrfase"/>
</dbReference>
<keyword evidence="5" id="KW-1185">Reference proteome</keyword>
<dbReference type="Proteomes" id="UP001642482">
    <property type="component" value="Unassembled WGS sequence"/>
</dbReference>
<evidence type="ECO:0000313" key="5">
    <source>
        <dbReference type="Proteomes" id="UP001642482"/>
    </source>
</evidence>
<gene>
    <name evidence="4" type="ORF">SEUCBS140593_008814</name>
</gene>
<dbReference type="Pfam" id="PF10250">
    <property type="entry name" value="O-FucT"/>
    <property type="match status" value="1"/>
</dbReference>
<evidence type="ECO:0000313" key="4">
    <source>
        <dbReference type="EMBL" id="CAK7234070.1"/>
    </source>
</evidence>